<name>A0A6A7AQQ9_9PLEO</name>
<sequence length="182" mass="19268">MALSLCAQTPPANWTRSSASPPTDSKAWYSLGYVRNTESIFSSCCQSPGALFTPHEPFINTTDPGLKDCFRYCNITAPGITVFSIFECVEDALKAAGIENDFTQTSENTTSVQPGPSSTVVVGTGAPSSRASQTPVATGGAVRIGGAERGFSSAGRGARVVYWSQIGHQEFICWACCVNGYF</sequence>
<dbReference type="Proteomes" id="UP000799423">
    <property type="component" value="Unassembled WGS sequence"/>
</dbReference>
<dbReference type="AlphaFoldDB" id="A0A6A7AQQ9"/>
<keyword evidence="3" id="KW-1185">Reference proteome</keyword>
<protein>
    <submittedName>
        <fullName evidence="2">Uncharacterized protein</fullName>
    </submittedName>
</protein>
<evidence type="ECO:0000313" key="2">
    <source>
        <dbReference type="EMBL" id="KAF2845591.1"/>
    </source>
</evidence>
<organism evidence="2 3">
    <name type="scientific">Plenodomus tracheiphilus IPT5</name>
    <dbReference type="NCBI Taxonomy" id="1408161"/>
    <lineage>
        <taxon>Eukaryota</taxon>
        <taxon>Fungi</taxon>
        <taxon>Dikarya</taxon>
        <taxon>Ascomycota</taxon>
        <taxon>Pezizomycotina</taxon>
        <taxon>Dothideomycetes</taxon>
        <taxon>Pleosporomycetidae</taxon>
        <taxon>Pleosporales</taxon>
        <taxon>Pleosporineae</taxon>
        <taxon>Leptosphaeriaceae</taxon>
        <taxon>Plenodomus</taxon>
    </lineage>
</organism>
<gene>
    <name evidence="2" type="ORF">T440DRAFT_543706</name>
</gene>
<accession>A0A6A7AQQ9</accession>
<feature type="region of interest" description="Disordered" evidence="1">
    <location>
        <begin position="1"/>
        <end position="23"/>
    </location>
</feature>
<evidence type="ECO:0000256" key="1">
    <source>
        <dbReference type="SAM" id="MobiDB-lite"/>
    </source>
</evidence>
<evidence type="ECO:0000313" key="3">
    <source>
        <dbReference type="Proteomes" id="UP000799423"/>
    </source>
</evidence>
<reference evidence="2" key="1">
    <citation type="submission" date="2020-01" db="EMBL/GenBank/DDBJ databases">
        <authorList>
            <consortium name="DOE Joint Genome Institute"/>
            <person name="Haridas S."/>
            <person name="Albert R."/>
            <person name="Binder M."/>
            <person name="Bloem J."/>
            <person name="Labutti K."/>
            <person name="Salamov A."/>
            <person name="Andreopoulos B."/>
            <person name="Baker S.E."/>
            <person name="Barry K."/>
            <person name="Bills G."/>
            <person name="Bluhm B.H."/>
            <person name="Cannon C."/>
            <person name="Castanera R."/>
            <person name="Culley D.E."/>
            <person name="Daum C."/>
            <person name="Ezra D."/>
            <person name="Gonzalez J.B."/>
            <person name="Henrissat B."/>
            <person name="Kuo A."/>
            <person name="Liang C."/>
            <person name="Lipzen A."/>
            <person name="Lutzoni F."/>
            <person name="Magnuson J."/>
            <person name="Mondo S."/>
            <person name="Nolan M."/>
            <person name="Ohm R."/>
            <person name="Pangilinan J."/>
            <person name="Park H.-J."/>
            <person name="Ramirez L."/>
            <person name="Alfaro M."/>
            <person name="Sun H."/>
            <person name="Tritt A."/>
            <person name="Yoshinaga Y."/>
            <person name="Zwiers L.-H."/>
            <person name="Turgeon B.G."/>
            <person name="Goodwin S.B."/>
            <person name="Spatafora J.W."/>
            <person name="Crous P.W."/>
            <person name="Grigoriev I.V."/>
        </authorList>
    </citation>
    <scope>NUCLEOTIDE SEQUENCE</scope>
    <source>
        <strain evidence="2">IPT5</strain>
    </source>
</reference>
<dbReference type="EMBL" id="MU006344">
    <property type="protein sequence ID" value="KAF2845591.1"/>
    <property type="molecule type" value="Genomic_DNA"/>
</dbReference>
<feature type="compositionally biased region" description="Polar residues" evidence="1">
    <location>
        <begin position="106"/>
        <end position="136"/>
    </location>
</feature>
<dbReference type="OrthoDB" id="3800947at2759"/>
<proteinExistence type="predicted"/>
<feature type="region of interest" description="Disordered" evidence="1">
    <location>
        <begin position="106"/>
        <end position="137"/>
    </location>
</feature>